<sequence>MSKKSKPLKGILGLPKKAERQVFVFGRFAEELPSDDSDDADFTILEGDEDKDKRQKNTKTRKSGKKAKSKTVSSNDNGDEEKSKKKKRNVQNDSRQTASCKRTKMVPSTDSKDMPVTTKQLNQTRNDTSVSPSISSGWTELIPTEILLLIFQNVIKSISGSSVPFLCKMSRVCRRWREVAIEPVLWRNVDLSTSCVIKASSGTIEKLAPSRLTAVTELSLLGWEKLTDKGIQAIGKHCKQLQSIVLAQCGSLTSAGIATLADNCGQLKMIDVAFTKIDIASLQHLVKVLGCQLENLSLRNCNRLHGESILPLVQEHCPNLISLDLSSTSVRKLCVEKLQAGCPKLKHLFLVNLLLTSTPICKTLVNGKKPNGFTELETLGLPCGFVGSDQRTDRLLDRILWASRNLKMLDIRGPNRYSHDGLQRLPASSLEQLYFTNSASFSKVAAIVEKWHHSLEVLDLSQNKNVEDEDMELLENFGMPKLHTLDLNNTNITALGLKRVLNGCPNLTDLNLSSCRGLPRGIKQRHQGEAVLKLPQRLVESEQISSDSE</sequence>
<evidence type="ECO:0000313" key="4">
    <source>
        <dbReference type="EMBL" id="RMX53602.1"/>
    </source>
</evidence>
<gene>
    <name evidence="4" type="ORF">pdam_00004344</name>
</gene>
<organism evidence="4 5">
    <name type="scientific">Pocillopora damicornis</name>
    <name type="common">Cauliflower coral</name>
    <name type="synonym">Millepora damicornis</name>
    <dbReference type="NCBI Taxonomy" id="46731"/>
    <lineage>
        <taxon>Eukaryota</taxon>
        <taxon>Metazoa</taxon>
        <taxon>Cnidaria</taxon>
        <taxon>Anthozoa</taxon>
        <taxon>Hexacorallia</taxon>
        <taxon>Scleractinia</taxon>
        <taxon>Astrocoeniina</taxon>
        <taxon>Pocilloporidae</taxon>
        <taxon>Pocillopora</taxon>
    </lineage>
</organism>
<dbReference type="GO" id="GO:0019005">
    <property type="term" value="C:SCF ubiquitin ligase complex"/>
    <property type="evidence" value="ECO:0007669"/>
    <property type="project" value="InterPro"/>
</dbReference>
<protein>
    <recommendedName>
        <fullName evidence="3">F-box domain-containing protein</fullName>
    </recommendedName>
</protein>
<dbReference type="STRING" id="46731.A0A3M6UIX1"/>
<dbReference type="OrthoDB" id="3134645at2759"/>
<dbReference type="Pfam" id="PF13516">
    <property type="entry name" value="LRR_6"/>
    <property type="match status" value="2"/>
</dbReference>
<feature type="compositionally biased region" description="Acidic residues" evidence="2">
    <location>
        <begin position="32"/>
        <end position="49"/>
    </location>
</feature>
<dbReference type="InterPro" id="IPR032675">
    <property type="entry name" value="LRR_dom_sf"/>
</dbReference>
<feature type="compositionally biased region" description="Basic residues" evidence="2">
    <location>
        <begin position="56"/>
        <end position="69"/>
    </location>
</feature>
<proteinExistence type="predicted"/>
<accession>A0A3M6UIX1</accession>
<feature type="region of interest" description="Disordered" evidence="2">
    <location>
        <begin position="32"/>
        <end position="116"/>
    </location>
</feature>
<dbReference type="InterPro" id="IPR036047">
    <property type="entry name" value="F-box-like_dom_sf"/>
</dbReference>
<dbReference type="SUPFAM" id="SSF52047">
    <property type="entry name" value="RNI-like"/>
    <property type="match status" value="1"/>
</dbReference>
<dbReference type="OMA" id="WHEAASQ"/>
<dbReference type="SMART" id="SM00367">
    <property type="entry name" value="LRR_CC"/>
    <property type="match status" value="6"/>
</dbReference>
<feature type="domain" description="F-box" evidence="3">
    <location>
        <begin position="141"/>
        <end position="191"/>
    </location>
</feature>
<keyword evidence="5" id="KW-1185">Reference proteome</keyword>
<name>A0A3M6UIX1_POCDA</name>
<dbReference type="CDD" id="cd22119">
    <property type="entry name" value="F-box_FBXL6"/>
    <property type="match status" value="1"/>
</dbReference>
<evidence type="ECO:0000259" key="3">
    <source>
        <dbReference type="Pfam" id="PF12937"/>
    </source>
</evidence>
<feature type="compositionally biased region" description="Polar residues" evidence="2">
    <location>
        <begin position="91"/>
        <end position="100"/>
    </location>
</feature>
<reference evidence="4 5" key="1">
    <citation type="journal article" date="2018" name="Sci. Rep.">
        <title>Comparative analysis of the Pocillopora damicornis genome highlights role of immune system in coral evolution.</title>
        <authorList>
            <person name="Cunning R."/>
            <person name="Bay R.A."/>
            <person name="Gillette P."/>
            <person name="Baker A.C."/>
            <person name="Traylor-Knowles N."/>
        </authorList>
    </citation>
    <scope>NUCLEOTIDE SEQUENCE [LARGE SCALE GENOMIC DNA]</scope>
    <source>
        <strain evidence="4">RSMAS</strain>
        <tissue evidence="4">Whole animal</tissue>
    </source>
</reference>
<dbReference type="EMBL" id="RCHS01001420">
    <property type="protein sequence ID" value="RMX53602.1"/>
    <property type="molecule type" value="Genomic_DNA"/>
</dbReference>
<dbReference type="AlphaFoldDB" id="A0A3M6UIX1"/>
<dbReference type="InterPro" id="IPR001611">
    <property type="entry name" value="Leu-rich_rpt"/>
</dbReference>
<evidence type="ECO:0000256" key="1">
    <source>
        <dbReference type="ARBA" id="ARBA00022786"/>
    </source>
</evidence>
<comment type="caution">
    <text evidence="4">The sequence shown here is derived from an EMBL/GenBank/DDBJ whole genome shotgun (WGS) entry which is preliminary data.</text>
</comment>
<dbReference type="Proteomes" id="UP000275408">
    <property type="component" value="Unassembled WGS sequence"/>
</dbReference>
<dbReference type="SUPFAM" id="SSF81383">
    <property type="entry name" value="F-box domain"/>
    <property type="match status" value="1"/>
</dbReference>
<keyword evidence="1" id="KW-0833">Ubl conjugation pathway</keyword>
<dbReference type="Pfam" id="PF12937">
    <property type="entry name" value="F-box-like"/>
    <property type="match status" value="1"/>
</dbReference>
<dbReference type="PANTHER" id="PTHR13318">
    <property type="entry name" value="PARTNER OF PAIRED, ISOFORM B-RELATED"/>
    <property type="match status" value="1"/>
</dbReference>
<dbReference type="GO" id="GO:0031146">
    <property type="term" value="P:SCF-dependent proteasomal ubiquitin-dependent protein catabolic process"/>
    <property type="evidence" value="ECO:0007669"/>
    <property type="project" value="TreeGrafter"/>
</dbReference>
<dbReference type="InterPro" id="IPR047922">
    <property type="entry name" value="FBXL6_F-box"/>
</dbReference>
<dbReference type="Gene3D" id="3.80.10.10">
    <property type="entry name" value="Ribonuclease Inhibitor"/>
    <property type="match status" value="2"/>
</dbReference>
<evidence type="ECO:0000313" key="5">
    <source>
        <dbReference type="Proteomes" id="UP000275408"/>
    </source>
</evidence>
<dbReference type="InterPro" id="IPR006553">
    <property type="entry name" value="Leu-rich_rpt_Cys-con_subtyp"/>
</dbReference>
<evidence type="ECO:0000256" key="2">
    <source>
        <dbReference type="SAM" id="MobiDB-lite"/>
    </source>
</evidence>
<dbReference type="InterPro" id="IPR001810">
    <property type="entry name" value="F-box_dom"/>
</dbReference>